<evidence type="ECO:0000313" key="2">
    <source>
        <dbReference type="EMBL" id="KPI86699.1"/>
    </source>
</evidence>
<feature type="region of interest" description="Disordered" evidence="1">
    <location>
        <begin position="48"/>
        <end position="89"/>
    </location>
</feature>
<dbReference type="VEuPathDB" id="TriTrypDB:Lsey_0119_0010"/>
<name>A0A0N0P5P3_LEPSE</name>
<feature type="compositionally biased region" description="Low complexity" evidence="1">
    <location>
        <begin position="566"/>
        <end position="580"/>
    </location>
</feature>
<keyword evidence="3" id="KW-1185">Reference proteome</keyword>
<dbReference type="OMA" id="WRSPPYE"/>
<proteinExistence type="predicted"/>
<evidence type="ECO:0000313" key="3">
    <source>
        <dbReference type="Proteomes" id="UP000038009"/>
    </source>
</evidence>
<reference evidence="2 3" key="1">
    <citation type="journal article" date="2015" name="PLoS Pathog.">
        <title>Leptomonas seymouri: Adaptations to the Dixenous Life Cycle Analyzed by Genome Sequencing, Transcriptome Profiling and Co-infection with Leishmania donovani.</title>
        <authorList>
            <person name="Kraeva N."/>
            <person name="Butenko A."/>
            <person name="Hlavacova J."/>
            <person name="Kostygov A."/>
            <person name="Myskova J."/>
            <person name="Grybchuk D."/>
            <person name="Lestinova T."/>
            <person name="Votypka J."/>
            <person name="Volf P."/>
            <person name="Opperdoes F."/>
            <person name="Flegontov P."/>
            <person name="Lukes J."/>
            <person name="Yurchenko V."/>
        </authorList>
    </citation>
    <scope>NUCLEOTIDE SEQUENCE [LARGE SCALE GENOMIC DNA]</scope>
    <source>
        <strain evidence="2 3">ATCC 30220</strain>
    </source>
</reference>
<sequence length="738" mass="80931">MRPPLPSRCRSVGLNVPAMMSHPFRRRLYSASTFRSALSACRCARRHTSVAAPPPSSAPAHPRAGSRASPTAPSASAPPSSAPRPSAERWSAELPEVPYGFPKAPASASVSNGNTVTHAFTAEQSGGLQRAWLQNLPRQVATSQVSIGHRLPSKDDFWRSPPYEALREVVLRTAYHDALKIIAEHDYTFLFSDVMCNDEAPMPHVLYEDFMKVLTFCSRQRPPEEQFALPGNVLRDLMCWAAYYCTVDPFYITSASMLFHKVEQEQHLSPALHSAWVYVCTAAGKIDEALAYAVYMDQHDIPFDSTVFSFMLHPSLTPVQLHLHHVPQTSKGVVLQRRLCQDMNQHHGTTPVAVHAMFVYHMLTLRHTRKWEVLRMAAELSHKRHQQELQRLSRRAHWSSTPLTAAVTVAGSTIPEEVISSRTMQLASSLFISEKGIRWGPRTTKAMVSFMVTEASAGATMADVIFVLMRIRCNERAEALAELPRVVFSEAEQLALMQAVHRRRRADPTCAVAAPLLRELLAAGSSDIGPAVESVNAQSADAPATRLPRRNDEGIMRALQDLQKISMSSPVSDSSSQQRVSLRRGTCTESLSPACASYDGARRDGDIPLLEDDSAASLTAPSLASDTDDLALCTAAEAARELLEAVAALDRESMQHHSKNKDKRKEVWTAAAPALSSSAAAALSSSEEQLAALHVSLEAIGTSSSLSTWSIQQAKREAEEALLGEQVRTAWIAPSYQP</sequence>
<dbReference type="OrthoDB" id="263620at2759"/>
<dbReference type="EMBL" id="LJSK01000119">
    <property type="protein sequence ID" value="KPI86699.1"/>
    <property type="molecule type" value="Genomic_DNA"/>
</dbReference>
<feature type="region of interest" description="Disordered" evidence="1">
    <location>
        <begin position="566"/>
        <end position="585"/>
    </location>
</feature>
<comment type="caution">
    <text evidence="2">The sequence shown here is derived from an EMBL/GenBank/DDBJ whole genome shotgun (WGS) entry which is preliminary data.</text>
</comment>
<dbReference type="Proteomes" id="UP000038009">
    <property type="component" value="Unassembled WGS sequence"/>
</dbReference>
<accession>A0A0N0P5P3</accession>
<gene>
    <name evidence="2" type="ORF">ABL78_4215</name>
</gene>
<evidence type="ECO:0000256" key="1">
    <source>
        <dbReference type="SAM" id="MobiDB-lite"/>
    </source>
</evidence>
<protein>
    <submittedName>
        <fullName evidence="2">Uncharacterized protein</fullName>
    </submittedName>
</protein>
<dbReference type="AlphaFoldDB" id="A0A0N0P5P3"/>
<organism evidence="2 3">
    <name type="scientific">Leptomonas seymouri</name>
    <dbReference type="NCBI Taxonomy" id="5684"/>
    <lineage>
        <taxon>Eukaryota</taxon>
        <taxon>Discoba</taxon>
        <taxon>Euglenozoa</taxon>
        <taxon>Kinetoplastea</taxon>
        <taxon>Metakinetoplastina</taxon>
        <taxon>Trypanosomatida</taxon>
        <taxon>Trypanosomatidae</taxon>
        <taxon>Leishmaniinae</taxon>
        <taxon>Leptomonas</taxon>
    </lineage>
</organism>
<feature type="compositionally biased region" description="Low complexity" evidence="1">
    <location>
        <begin position="58"/>
        <end position="85"/>
    </location>
</feature>